<sequence length="123" mass="13641">MPIGLLRMCRATNSVAQFIRNIIRIFRDLILEVYRAFLDDICVLLNTKLLGYTITGGKSQFCQKTTVIVGYLCSTYRRAPNNAKGSPDTTGNRSVTLPGLLNPSLSCSKRISSSHKASQSKRQ</sequence>
<dbReference type="EMBL" id="CABFJX010000385">
    <property type="protein sequence ID" value="VTT76999.1"/>
    <property type="molecule type" value="Genomic_DNA"/>
</dbReference>
<evidence type="ECO:0000256" key="1">
    <source>
        <dbReference type="SAM" id="MobiDB-lite"/>
    </source>
</evidence>
<feature type="compositionally biased region" description="Polar residues" evidence="1">
    <location>
        <begin position="83"/>
        <end position="95"/>
    </location>
</feature>
<organism evidence="2 3">
    <name type="scientific">Fusarium fujikuroi</name>
    <name type="common">Bakanae and foot rot disease fungus</name>
    <name type="synonym">Gibberella fujikuroi</name>
    <dbReference type="NCBI Taxonomy" id="5127"/>
    <lineage>
        <taxon>Eukaryota</taxon>
        <taxon>Fungi</taxon>
        <taxon>Dikarya</taxon>
        <taxon>Ascomycota</taxon>
        <taxon>Pezizomycotina</taxon>
        <taxon>Sordariomycetes</taxon>
        <taxon>Hypocreomycetidae</taxon>
        <taxon>Hypocreales</taxon>
        <taxon>Nectriaceae</taxon>
        <taxon>Fusarium</taxon>
        <taxon>Fusarium fujikuroi species complex</taxon>
    </lineage>
</organism>
<proteinExistence type="predicted"/>
<dbReference type="AlphaFoldDB" id="A0A9Q9RVS1"/>
<feature type="region of interest" description="Disordered" evidence="1">
    <location>
        <begin position="78"/>
        <end position="123"/>
    </location>
</feature>
<accession>A0A9Q9RVS1</accession>
<name>A0A9Q9RVS1_FUSFU</name>
<feature type="compositionally biased region" description="Polar residues" evidence="1">
    <location>
        <begin position="103"/>
        <end position="117"/>
    </location>
</feature>
<evidence type="ECO:0000313" key="2">
    <source>
        <dbReference type="EMBL" id="VTT76999.1"/>
    </source>
</evidence>
<gene>
    <name evidence="2" type="ORF">C2S_2104</name>
</gene>
<evidence type="ECO:0000313" key="3">
    <source>
        <dbReference type="Proteomes" id="UP000760494"/>
    </source>
</evidence>
<comment type="caution">
    <text evidence="2">The sequence shown here is derived from an EMBL/GenBank/DDBJ whole genome shotgun (WGS) entry which is preliminary data.</text>
</comment>
<reference evidence="2" key="1">
    <citation type="submission" date="2019-05" db="EMBL/GenBank/DDBJ databases">
        <authorList>
            <person name="Piombo E."/>
        </authorList>
    </citation>
    <scope>NUCLEOTIDE SEQUENCE</scope>
    <source>
        <strain evidence="2">C2S</strain>
    </source>
</reference>
<dbReference type="Proteomes" id="UP000760494">
    <property type="component" value="Unassembled WGS sequence"/>
</dbReference>
<protein>
    <submittedName>
        <fullName evidence="2">Uncharacterized protein</fullName>
    </submittedName>
</protein>